<dbReference type="RefSeq" id="WP_073270773.1">
    <property type="nucleotide sequence ID" value="NZ_FQTU01000010.1"/>
</dbReference>
<keyword evidence="6" id="KW-0808">Transferase</keyword>
<dbReference type="SMART" id="SM00387">
    <property type="entry name" value="HATPase_c"/>
    <property type="match status" value="1"/>
</dbReference>
<feature type="coiled-coil region" evidence="14">
    <location>
        <begin position="216"/>
        <end position="243"/>
    </location>
</feature>
<dbReference type="InterPro" id="IPR004358">
    <property type="entry name" value="Sig_transdc_His_kin-like_C"/>
</dbReference>
<protein>
    <recommendedName>
        <fullName evidence="3">histidine kinase</fullName>
        <ecNumber evidence="3">2.7.13.3</ecNumber>
    </recommendedName>
</protein>
<keyword evidence="10" id="KW-0067">ATP-binding</keyword>
<sequence length="469" mass="54032">MKKSIFNRIFIYMAILILIISGFIVFMVEFFLDDFYYMTQENSLRETAEEIQELYDENNADIEDILKTYSLSLGMTVEIVTDRGTVLYSGSVSGGSGNMRHMMNMMMGQGRFYRMNANDSSVEQDWLIFNQELSDGNYLVIRTGYESFQRAIEALKSFMMYLILPVLILSIAVIYPLSKGISKPLVELNKVAQRMKKLDFKAKYSVRSQDETGQLGQTLNELMVKLEDTIRQLTEELEKEKNLDKMRREFVARVSHEIQTPLTVIEGYIEAIEDKVYANEKDRDNALRVISLEADKISKMTQDLLDLSQLESGSYKLVKRKFNYSDLVRQVHEKYSNQKRDSNVEFRLVADEGCEYHIDGDEFRLEQVLNNLLNNAFNHVRQGGRVILSVEHNGGIITTGVFNEGEKINENELDYIWESFFKGDKRKGKKGVGLGLSIAKNIISLHDGKYKAENRNDGVCFSFDLHESK</sequence>
<evidence type="ECO:0000259" key="17">
    <source>
        <dbReference type="PROSITE" id="PS50885"/>
    </source>
</evidence>
<evidence type="ECO:0000259" key="16">
    <source>
        <dbReference type="PROSITE" id="PS50109"/>
    </source>
</evidence>
<dbReference type="GO" id="GO:0005524">
    <property type="term" value="F:ATP binding"/>
    <property type="evidence" value="ECO:0007669"/>
    <property type="project" value="UniProtKB-KW"/>
</dbReference>
<evidence type="ECO:0000256" key="6">
    <source>
        <dbReference type="ARBA" id="ARBA00022679"/>
    </source>
</evidence>
<dbReference type="PANTHER" id="PTHR45528">
    <property type="entry name" value="SENSOR HISTIDINE KINASE CPXA"/>
    <property type="match status" value="1"/>
</dbReference>
<dbReference type="InterPro" id="IPR003661">
    <property type="entry name" value="HisK_dim/P_dom"/>
</dbReference>
<dbReference type="Gene3D" id="6.10.340.10">
    <property type="match status" value="1"/>
</dbReference>
<dbReference type="STRING" id="1120975.SAMN02746064_01545"/>
<evidence type="ECO:0000256" key="5">
    <source>
        <dbReference type="ARBA" id="ARBA00022553"/>
    </source>
</evidence>
<dbReference type="SUPFAM" id="SSF55874">
    <property type="entry name" value="ATPase domain of HSP90 chaperone/DNA topoisomerase II/histidine kinase"/>
    <property type="match status" value="1"/>
</dbReference>
<organism evidence="18 19">
    <name type="scientific">Alkalibacter saccharofermentans DSM 14828</name>
    <dbReference type="NCBI Taxonomy" id="1120975"/>
    <lineage>
        <taxon>Bacteria</taxon>
        <taxon>Bacillati</taxon>
        <taxon>Bacillota</taxon>
        <taxon>Clostridia</taxon>
        <taxon>Eubacteriales</taxon>
        <taxon>Eubacteriaceae</taxon>
        <taxon>Alkalibacter</taxon>
    </lineage>
</organism>
<dbReference type="InterPro" id="IPR036097">
    <property type="entry name" value="HisK_dim/P_sf"/>
</dbReference>
<dbReference type="SMART" id="SM00388">
    <property type="entry name" value="HisKA"/>
    <property type="match status" value="1"/>
</dbReference>
<feature type="domain" description="HAMP" evidence="17">
    <location>
        <begin position="179"/>
        <end position="231"/>
    </location>
</feature>
<dbReference type="GO" id="GO:0005886">
    <property type="term" value="C:plasma membrane"/>
    <property type="evidence" value="ECO:0007669"/>
    <property type="project" value="UniProtKB-SubCell"/>
</dbReference>
<dbReference type="Pfam" id="PF00512">
    <property type="entry name" value="HisKA"/>
    <property type="match status" value="1"/>
</dbReference>
<evidence type="ECO:0000256" key="13">
    <source>
        <dbReference type="ARBA" id="ARBA00023136"/>
    </source>
</evidence>
<dbReference type="OrthoDB" id="9762826at2"/>
<gene>
    <name evidence="18" type="ORF">SAMN02746064_01545</name>
</gene>
<evidence type="ECO:0000256" key="3">
    <source>
        <dbReference type="ARBA" id="ARBA00012438"/>
    </source>
</evidence>
<dbReference type="Proteomes" id="UP000184251">
    <property type="component" value="Unassembled WGS sequence"/>
</dbReference>
<dbReference type="SMART" id="SM00304">
    <property type="entry name" value="HAMP"/>
    <property type="match status" value="1"/>
</dbReference>
<dbReference type="Pfam" id="PF02518">
    <property type="entry name" value="HATPase_c"/>
    <property type="match status" value="1"/>
</dbReference>
<dbReference type="AlphaFoldDB" id="A0A1M4XNL1"/>
<evidence type="ECO:0000256" key="9">
    <source>
        <dbReference type="ARBA" id="ARBA00022777"/>
    </source>
</evidence>
<dbReference type="PROSITE" id="PS50885">
    <property type="entry name" value="HAMP"/>
    <property type="match status" value="1"/>
</dbReference>
<dbReference type="Gene3D" id="3.30.565.10">
    <property type="entry name" value="Histidine kinase-like ATPase, C-terminal domain"/>
    <property type="match status" value="1"/>
</dbReference>
<keyword evidence="4" id="KW-1003">Cell membrane</keyword>
<dbReference type="CDD" id="cd06225">
    <property type="entry name" value="HAMP"/>
    <property type="match status" value="1"/>
</dbReference>
<dbReference type="Pfam" id="PF00672">
    <property type="entry name" value="HAMP"/>
    <property type="match status" value="1"/>
</dbReference>
<evidence type="ECO:0000256" key="7">
    <source>
        <dbReference type="ARBA" id="ARBA00022692"/>
    </source>
</evidence>
<evidence type="ECO:0000256" key="14">
    <source>
        <dbReference type="SAM" id="Coils"/>
    </source>
</evidence>
<dbReference type="SUPFAM" id="SSF158472">
    <property type="entry name" value="HAMP domain-like"/>
    <property type="match status" value="1"/>
</dbReference>
<feature type="domain" description="Histidine kinase" evidence="16">
    <location>
        <begin position="253"/>
        <end position="469"/>
    </location>
</feature>
<evidence type="ECO:0000256" key="4">
    <source>
        <dbReference type="ARBA" id="ARBA00022475"/>
    </source>
</evidence>
<keyword evidence="11 15" id="KW-1133">Transmembrane helix</keyword>
<dbReference type="Gene3D" id="1.10.287.130">
    <property type="match status" value="1"/>
</dbReference>
<dbReference type="PRINTS" id="PR00344">
    <property type="entry name" value="BCTRLSENSOR"/>
</dbReference>
<evidence type="ECO:0000256" key="15">
    <source>
        <dbReference type="SAM" id="Phobius"/>
    </source>
</evidence>
<evidence type="ECO:0000256" key="1">
    <source>
        <dbReference type="ARBA" id="ARBA00000085"/>
    </source>
</evidence>
<evidence type="ECO:0000313" key="19">
    <source>
        <dbReference type="Proteomes" id="UP000184251"/>
    </source>
</evidence>
<accession>A0A1M4XNL1</accession>
<dbReference type="InterPro" id="IPR003594">
    <property type="entry name" value="HATPase_dom"/>
</dbReference>
<dbReference type="EC" id="2.7.13.3" evidence="3"/>
<dbReference type="PROSITE" id="PS50109">
    <property type="entry name" value="HIS_KIN"/>
    <property type="match status" value="1"/>
</dbReference>
<comment type="subcellular location">
    <subcellularLocation>
        <location evidence="2">Cell membrane</location>
        <topology evidence="2">Multi-pass membrane protein</topology>
    </subcellularLocation>
</comment>
<keyword evidence="5" id="KW-0597">Phosphoprotein</keyword>
<proteinExistence type="predicted"/>
<reference evidence="18 19" key="1">
    <citation type="submission" date="2016-11" db="EMBL/GenBank/DDBJ databases">
        <authorList>
            <person name="Jaros S."/>
            <person name="Januszkiewicz K."/>
            <person name="Wedrychowicz H."/>
        </authorList>
    </citation>
    <scope>NUCLEOTIDE SEQUENCE [LARGE SCALE GENOMIC DNA]</scope>
    <source>
        <strain evidence="18 19">DSM 14828</strain>
    </source>
</reference>
<feature type="transmembrane region" description="Helical" evidence="15">
    <location>
        <begin position="9"/>
        <end position="32"/>
    </location>
</feature>
<dbReference type="SUPFAM" id="SSF47384">
    <property type="entry name" value="Homodimeric domain of signal transducing histidine kinase"/>
    <property type="match status" value="1"/>
</dbReference>
<dbReference type="GO" id="GO:0000155">
    <property type="term" value="F:phosphorelay sensor kinase activity"/>
    <property type="evidence" value="ECO:0007669"/>
    <property type="project" value="InterPro"/>
</dbReference>
<name>A0A1M4XNL1_9FIRM</name>
<keyword evidence="7 15" id="KW-0812">Transmembrane</keyword>
<dbReference type="FunFam" id="1.10.287.130:FF:000001">
    <property type="entry name" value="Two-component sensor histidine kinase"/>
    <property type="match status" value="1"/>
</dbReference>
<dbReference type="InterPro" id="IPR050398">
    <property type="entry name" value="HssS/ArlS-like"/>
</dbReference>
<evidence type="ECO:0000256" key="8">
    <source>
        <dbReference type="ARBA" id="ARBA00022741"/>
    </source>
</evidence>
<dbReference type="CDD" id="cd00082">
    <property type="entry name" value="HisKA"/>
    <property type="match status" value="1"/>
</dbReference>
<keyword evidence="14" id="KW-0175">Coiled coil</keyword>
<dbReference type="InterPro" id="IPR003660">
    <property type="entry name" value="HAMP_dom"/>
</dbReference>
<evidence type="ECO:0000256" key="11">
    <source>
        <dbReference type="ARBA" id="ARBA00022989"/>
    </source>
</evidence>
<keyword evidence="9 18" id="KW-0418">Kinase</keyword>
<keyword evidence="12" id="KW-0902">Two-component regulatory system</keyword>
<dbReference type="InterPro" id="IPR005467">
    <property type="entry name" value="His_kinase_dom"/>
</dbReference>
<dbReference type="EMBL" id="FQTU01000010">
    <property type="protein sequence ID" value="SHE94853.1"/>
    <property type="molecule type" value="Genomic_DNA"/>
</dbReference>
<comment type="catalytic activity">
    <reaction evidence="1">
        <text>ATP + protein L-histidine = ADP + protein N-phospho-L-histidine.</text>
        <dbReference type="EC" id="2.7.13.3"/>
    </reaction>
</comment>
<keyword evidence="19" id="KW-1185">Reference proteome</keyword>
<keyword evidence="13 15" id="KW-0472">Membrane</keyword>
<keyword evidence="8" id="KW-0547">Nucleotide-binding</keyword>
<evidence type="ECO:0000313" key="18">
    <source>
        <dbReference type="EMBL" id="SHE94853.1"/>
    </source>
</evidence>
<evidence type="ECO:0000256" key="10">
    <source>
        <dbReference type="ARBA" id="ARBA00022840"/>
    </source>
</evidence>
<dbReference type="PANTHER" id="PTHR45528:SF1">
    <property type="entry name" value="SENSOR HISTIDINE KINASE CPXA"/>
    <property type="match status" value="1"/>
</dbReference>
<evidence type="ECO:0000256" key="2">
    <source>
        <dbReference type="ARBA" id="ARBA00004651"/>
    </source>
</evidence>
<dbReference type="InterPro" id="IPR036890">
    <property type="entry name" value="HATPase_C_sf"/>
</dbReference>
<evidence type="ECO:0000256" key="12">
    <source>
        <dbReference type="ARBA" id="ARBA00023012"/>
    </source>
</evidence>
<feature type="transmembrane region" description="Helical" evidence="15">
    <location>
        <begin position="158"/>
        <end position="177"/>
    </location>
</feature>